<feature type="domain" description="HTH hxlR-type" evidence="4">
    <location>
        <begin position="33"/>
        <end position="131"/>
    </location>
</feature>
<evidence type="ECO:0000313" key="5">
    <source>
        <dbReference type="EMBL" id="GGQ77775.1"/>
    </source>
</evidence>
<dbReference type="Pfam" id="PF01638">
    <property type="entry name" value="HxlR"/>
    <property type="match status" value="1"/>
</dbReference>
<reference evidence="5" key="2">
    <citation type="submission" date="2020-09" db="EMBL/GenBank/DDBJ databases">
        <authorList>
            <person name="Sun Q."/>
            <person name="Ohkuma M."/>
        </authorList>
    </citation>
    <scope>NUCLEOTIDE SEQUENCE</scope>
    <source>
        <strain evidence="5">JCM 3131</strain>
    </source>
</reference>
<comment type="caution">
    <text evidence="5">The sequence shown here is derived from an EMBL/GenBank/DDBJ whole genome shotgun (WGS) entry which is preliminary data.</text>
</comment>
<evidence type="ECO:0000259" key="4">
    <source>
        <dbReference type="PROSITE" id="PS51118"/>
    </source>
</evidence>
<dbReference type="InterPro" id="IPR002577">
    <property type="entry name" value="HTH_HxlR"/>
</dbReference>
<dbReference type="InterPro" id="IPR036390">
    <property type="entry name" value="WH_DNA-bd_sf"/>
</dbReference>
<dbReference type="InterPro" id="IPR036388">
    <property type="entry name" value="WH-like_DNA-bd_sf"/>
</dbReference>
<sequence length="145" mass="17030">MGCRYLWYTWCMAGTSKKPGIREDRADHETIVGPQRELLDQLLDKWGHLLLAALCRQPRRFNELKRELDGVTQKSLTQALRRLERNGLVERRVLMQRPVAVEYRITPLGRTLEEPFSILRSWTADHLPEVERHREAFDKGADTLH</sequence>
<keyword evidence="6" id="KW-1185">Reference proteome</keyword>
<dbReference type="GO" id="GO:0003677">
    <property type="term" value="F:DNA binding"/>
    <property type="evidence" value="ECO:0007669"/>
    <property type="project" value="UniProtKB-KW"/>
</dbReference>
<keyword evidence="1" id="KW-0805">Transcription regulation</keyword>
<keyword evidence="3" id="KW-0804">Transcription</keyword>
<keyword evidence="2" id="KW-0238">DNA-binding</keyword>
<proteinExistence type="predicted"/>
<organism evidence="5 6">
    <name type="scientific">Streptomyces ruber</name>
    <dbReference type="NCBI Taxonomy" id="83378"/>
    <lineage>
        <taxon>Bacteria</taxon>
        <taxon>Bacillati</taxon>
        <taxon>Actinomycetota</taxon>
        <taxon>Actinomycetes</taxon>
        <taxon>Kitasatosporales</taxon>
        <taxon>Streptomycetaceae</taxon>
        <taxon>Streptomyces</taxon>
    </lineage>
</organism>
<evidence type="ECO:0000256" key="2">
    <source>
        <dbReference type="ARBA" id="ARBA00023125"/>
    </source>
</evidence>
<name>A0A918BLH7_9ACTN</name>
<evidence type="ECO:0000313" key="6">
    <source>
        <dbReference type="Proteomes" id="UP000620156"/>
    </source>
</evidence>
<dbReference type="InterPro" id="IPR011991">
    <property type="entry name" value="ArsR-like_HTH"/>
</dbReference>
<dbReference type="EMBL" id="BMQK01000015">
    <property type="protein sequence ID" value="GGQ77775.1"/>
    <property type="molecule type" value="Genomic_DNA"/>
</dbReference>
<dbReference type="CDD" id="cd00090">
    <property type="entry name" value="HTH_ARSR"/>
    <property type="match status" value="1"/>
</dbReference>
<dbReference type="PROSITE" id="PS51118">
    <property type="entry name" value="HTH_HXLR"/>
    <property type="match status" value="1"/>
</dbReference>
<dbReference type="Gene3D" id="1.10.10.10">
    <property type="entry name" value="Winged helix-like DNA-binding domain superfamily/Winged helix DNA-binding domain"/>
    <property type="match status" value="1"/>
</dbReference>
<dbReference type="PANTHER" id="PTHR33204">
    <property type="entry name" value="TRANSCRIPTIONAL REGULATOR, MARR FAMILY"/>
    <property type="match status" value="1"/>
</dbReference>
<dbReference type="SUPFAM" id="SSF46785">
    <property type="entry name" value="Winged helix' DNA-binding domain"/>
    <property type="match status" value="1"/>
</dbReference>
<dbReference type="PANTHER" id="PTHR33204:SF37">
    <property type="entry name" value="HTH-TYPE TRANSCRIPTIONAL REGULATOR YODB"/>
    <property type="match status" value="1"/>
</dbReference>
<dbReference type="AlphaFoldDB" id="A0A918BLH7"/>
<evidence type="ECO:0000256" key="3">
    <source>
        <dbReference type="ARBA" id="ARBA00023163"/>
    </source>
</evidence>
<dbReference type="Proteomes" id="UP000620156">
    <property type="component" value="Unassembled WGS sequence"/>
</dbReference>
<reference evidence="5" key="1">
    <citation type="journal article" date="2014" name="Int. J. Syst. Evol. Microbiol.">
        <title>Complete genome sequence of Corynebacterium casei LMG S-19264T (=DSM 44701T), isolated from a smear-ripened cheese.</title>
        <authorList>
            <consortium name="US DOE Joint Genome Institute (JGI-PGF)"/>
            <person name="Walter F."/>
            <person name="Albersmeier A."/>
            <person name="Kalinowski J."/>
            <person name="Ruckert C."/>
        </authorList>
    </citation>
    <scope>NUCLEOTIDE SEQUENCE</scope>
    <source>
        <strain evidence="5">JCM 3131</strain>
    </source>
</reference>
<evidence type="ECO:0000256" key="1">
    <source>
        <dbReference type="ARBA" id="ARBA00023015"/>
    </source>
</evidence>
<accession>A0A918BLH7</accession>
<protein>
    <recommendedName>
        <fullName evidence="4">HTH hxlR-type domain-containing protein</fullName>
    </recommendedName>
</protein>
<gene>
    <name evidence="5" type="ORF">GCM10010145_54420</name>
</gene>